<gene>
    <name evidence="1" type="ORF">CFK40_10440</name>
</gene>
<organism evidence="1 2">
    <name type="scientific">Virgibacillus necropolis</name>
    <dbReference type="NCBI Taxonomy" id="163877"/>
    <lineage>
        <taxon>Bacteria</taxon>
        <taxon>Bacillati</taxon>
        <taxon>Bacillota</taxon>
        <taxon>Bacilli</taxon>
        <taxon>Bacillales</taxon>
        <taxon>Bacillaceae</taxon>
        <taxon>Virgibacillus</taxon>
    </lineage>
</organism>
<dbReference type="Proteomes" id="UP000204391">
    <property type="component" value="Chromosome"/>
</dbReference>
<proteinExistence type="predicted"/>
<reference evidence="1 2" key="1">
    <citation type="journal article" date="2003" name="Int. J. Syst. Evol. Microbiol.">
        <title>Virgibacillus carmonensis sp. nov., Virgibacillus necropolis sp. nov. and Virgibacillus picturae sp. nov., three novel species isolated from deteriorated mural paintings, transfer of the species of the genus salibacillus to Virgibacillus, as Virgibacillus marismortui comb. nov. and Virgibacillus salexigens comb. nov., and emended description of the genus Virgibacillus.</title>
        <authorList>
            <person name="Heyrman J."/>
            <person name="Logan N.A."/>
            <person name="Busse H.J."/>
            <person name="Balcaen A."/>
            <person name="Lebbe L."/>
            <person name="Rodriguez-Diaz M."/>
            <person name="Swings J."/>
            <person name="De Vos P."/>
        </authorList>
    </citation>
    <scope>NUCLEOTIDE SEQUENCE [LARGE SCALE GENOMIC DNA]</scope>
    <source>
        <strain evidence="1 2">LMG 19488</strain>
    </source>
</reference>
<name>A0A221MCV4_9BACI</name>
<dbReference type="AlphaFoldDB" id="A0A221MCV4"/>
<sequence length="123" mass="14215">MVCHSRFYLHRLNENKIEGLRDTALIWEENLLSPSKNGSLECFQVLHSNKEITCPTLVAGGHHDWVCPVEDSVLMAEKIPDSELVIFEKSSHNIFVDEYERFNEEVSSFVYRRFGGSLLERSL</sequence>
<dbReference type="Gene3D" id="3.40.50.1820">
    <property type="entry name" value="alpha/beta hydrolase"/>
    <property type="match status" value="1"/>
</dbReference>
<dbReference type="KEGG" id="vne:CFK40_10440"/>
<evidence type="ECO:0000313" key="1">
    <source>
        <dbReference type="EMBL" id="ASN05399.1"/>
    </source>
</evidence>
<keyword evidence="2" id="KW-1185">Reference proteome</keyword>
<accession>A0A221MCV4</accession>
<dbReference type="InterPro" id="IPR029058">
    <property type="entry name" value="AB_hydrolase_fold"/>
</dbReference>
<evidence type="ECO:0000313" key="2">
    <source>
        <dbReference type="Proteomes" id="UP000204391"/>
    </source>
</evidence>
<dbReference type="SUPFAM" id="SSF53474">
    <property type="entry name" value="alpha/beta-Hydrolases"/>
    <property type="match status" value="1"/>
</dbReference>
<dbReference type="OrthoDB" id="9775557at2"/>
<dbReference type="EMBL" id="CP022437">
    <property type="protein sequence ID" value="ASN05399.1"/>
    <property type="molecule type" value="Genomic_DNA"/>
</dbReference>
<protein>
    <submittedName>
        <fullName evidence="1">Uncharacterized protein</fullName>
    </submittedName>
</protein>